<name>A0ABQ7J9Y5_9APIC</name>
<keyword evidence="1" id="KW-0175">Coiled coil</keyword>
<comment type="caution">
    <text evidence="2">The sequence shown here is derived from an EMBL/GenBank/DDBJ whole genome shotgun (WGS) entry which is preliminary data.</text>
</comment>
<accession>A0ABQ7J9Y5</accession>
<keyword evidence="3" id="KW-1185">Reference proteome</keyword>
<evidence type="ECO:0000313" key="3">
    <source>
        <dbReference type="Proteomes" id="UP000823046"/>
    </source>
</evidence>
<proteinExistence type="predicted"/>
<evidence type="ECO:0000256" key="1">
    <source>
        <dbReference type="SAM" id="Coils"/>
    </source>
</evidence>
<evidence type="ECO:0000313" key="2">
    <source>
        <dbReference type="EMBL" id="KAF8820817.1"/>
    </source>
</evidence>
<protein>
    <submittedName>
        <fullName evidence="2">Kelch repeat-containing protein</fullName>
    </submittedName>
</protein>
<dbReference type="SUPFAM" id="SSF117281">
    <property type="entry name" value="Kelch motif"/>
    <property type="match status" value="1"/>
</dbReference>
<reference evidence="2 3" key="1">
    <citation type="journal article" date="2020" name="bioRxiv">
        <title>Metabolic contributions of an alphaproteobacterial endosymbiont in the apicomplexan Cardiosporidium cionae.</title>
        <authorList>
            <person name="Hunter E.S."/>
            <person name="Paight C.J."/>
            <person name="Lane C.E."/>
        </authorList>
    </citation>
    <scope>NUCLEOTIDE SEQUENCE [LARGE SCALE GENOMIC DNA]</scope>
    <source>
        <strain evidence="2">ESH_2018</strain>
    </source>
</reference>
<dbReference type="Gene3D" id="2.120.10.80">
    <property type="entry name" value="Kelch-type beta propeller"/>
    <property type="match status" value="1"/>
</dbReference>
<organism evidence="2 3">
    <name type="scientific">Cardiosporidium cionae</name>
    <dbReference type="NCBI Taxonomy" id="476202"/>
    <lineage>
        <taxon>Eukaryota</taxon>
        <taxon>Sar</taxon>
        <taxon>Alveolata</taxon>
        <taxon>Apicomplexa</taxon>
        <taxon>Aconoidasida</taxon>
        <taxon>Nephromycida</taxon>
        <taxon>Cardiosporidium</taxon>
    </lineage>
</organism>
<dbReference type="Proteomes" id="UP000823046">
    <property type="component" value="Unassembled WGS sequence"/>
</dbReference>
<sequence length="224" mass="25910">MENPSSLAYISSHAATVFDNRLWICGGIYSGWFGQYAYADFYVYDFAANYWFKLDLSEKELGYHSDVGDITLLPANRSLYIFGGCDSRGRPTSDIYRFAPVCTTVSIVSMRQQLLDTSKHLEETNTGFQKFENRLLELENTGVLLQKELKSIHESDLQTLNQMREQLKVSENLQKEISTLDEELRNVNRQNGQKFEKIAADYRVLMQKMNRTEAKTEGDRELRK</sequence>
<gene>
    <name evidence="2" type="ORF">IE077_004425</name>
</gene>
<dbReference type="InterPro" id="IPR015915">
    <property type="entry name" value="Kelch-typ_b-propeller"/>
</dbReference>
<dbReference type="EMBL" id="JADAQX010000295">
    <property type="protein sequence ID" value="KAF8820817.1"/>
    <property type="molecule type" value="Genomic_DNA"/>
</dbReference>
<feature type="coiled-coil region" evidence="1">
    <location>
        <begin position="121"/>
        <end position="190"/>
    </location>
</feature>